<dbReference type="InterPro" id="IPR036514">
    <property type="entry name" value="SGNH_hydro_sf"/>
</dbReference>
<gene>
    <name evidence="2" type="ORF">BWZ43_02060</name>
</gene>
<accession>A0A8E2LGJ0</accession>
<sequence length="217" mass="25603">MGEKKDMKYLAIGDGLCAGKGTSLFTPSFVYQHARMSEEVLSERIPVMTRAHSSYRSNDILELLDDENNIREIKESQIIVLSAGHNDFLDAFERDENEKDEDFYQAYRKSKSNLDDIINKICKVKKKENDKYMLVIIGPHNSFEHHEQAEKWINKYNNYIQCRAHSPCVYSVNLDHHFKDQIETWCTRDRHYPNYLGHVEIAKKLHEYGYEHLKREA</sequence>
<proteinExistence type="predicted"/>
<dbReference type="EMBL" id="MTLA01000021">
    <property type="protein sequence ID" value="OOP70012.1"/>
    <property type="molecule type" value="Genomic_DNA"/>
</dbReference>
<dbReference type="SUPFAM" id="SSF52266">
    <property type="entry name" value="SGNH hydrolase"/>
    <property type="match status" value="1"/>
</dbReference>
<dbReference type="Gene3D" id="3.40.50.1110">
    <property type="entry name" value="SGNH hydrolase"/>
    <property type="match status" value="1"/>
</dbReference>
<protein>
    <recommendedName>
        <fullName evidence="1">SGNH hydrolase-type esterase domain-containing protein</fullName>
    </recommendedName>
</protein>
<dbReference type="InterPro" id="IPR013830">
    <property type="entry name" value="SGNH_hydro"/>
</dbReference>
<organism evidence="2 3">
    <name type="scientific">Heyndrickxia oleronia</name>
    <dbReference type="NCBI Taxonomy" id="38875"/>
    <lineage>
        <taxon>Bacteria</taxon>
        <taxon>Bacillati</taxon>
        <taxon>Bacillota</taxon>
        <taxon>Bacilli</taxon>
        <taxon>Bacillales</taxon>
        <taxon>Bacillaceae</taxon>
        <taxon>Heyndrickxia</taxon>
    </lineage>
</organism>
<dbReference type="Proteomes" id="UP000189761">
    <property type="component" value="Unassembled WGS sequence"/>
</dbReference>
<comment type="caution">
    <text evidence="2">The sequence shown here is derived from an EMBL/GenBank/DDBJ whole genome shotgun (WGS) entry which is preliminary data.</text>
</comment>
<name>A0A8E2LGJ0_9BACI</name>
<evidence type="ECO:0000313" key="3">
    <source>
        <dbReference type="Proteomes" id="UP000189761"/>
    </source>
</evidence>
<feature type="domain" description="SGNH hydrolase-type esterase" evidence="1">
    <location>
        <begin position="11"/>
        <end position="198"/>
    </location>
</feature>
<dbReference type="Pfam" id="PF13472">
    <property type="entry name" value="Lipase_GDSL_2"/>
    <property type="match status" value="1"/>
</dbReference>
<dbReference type="AlphaFoldDB" id="A0A8E2LGJ0"/>
<evidence type="ECO:0000313" key="2">
    <source>
        <dbReference type="EMBL" id="OOP70012.1"/>
    </source>
</evidence>
<keyword evidence="3" id="KW-1185">Reference proteome</keyword>
<evidence type="ECO:0000259" key="1">
    <source>
        <dbReference type="Pfam" id="PF13472"/>
    </source>
</evidence>
<reference evidence="2 3" key="1">
    <citation type="submission" date="2017-01" db="EMBL/GenBank/DDBJ databases">
        <title>Draft genome sequence of Bacillus oleronius.</title>
        <authorList>
            <person name="Allam M."/>
        </authorList>
    </citation>
    <scope>NUCLEOTIDE SEQUENCE [LARGE SCALE GENOMIC DNA]</scope>
    <source>
        <strain evidence="2 3">DSM 9356</strain>
    </source>
</reference>